<dbReference type="CDD" id="cd14824">
    <property type="entry name" value="Longin"/>
    <property type="match status" value="1"/>
</dbReference>
<dbReference type="InterPro" id="IPR011012">
    <property type="entry name" value="Longin-like_dom_sf"/>
</dbReference>
<evidence type="ECO:0000259" key="6">
    <source>
        <dbReference type="PROSITE" id="PS50859"/>
    </source>
</evidence>
<keyword evidence="4" id="KW-0175">Coiled coil</keyword>
<comment type="similarity">
    <text evidence="1">Belongs to the synaptobrevin family.</text>
</comment>
<gene>
    <name evidence="8" type="ORF">TEOVI_000877100</name>
</gene>
<proteinExistence type="inferred from homology"/>
<dbReference type="EMBL" id="CZPT02000724">
    <property type="protein sequence ID" value="SCU67321.1"/>
    <property type="molecule type" value="Genomic_DNA"/>
</dbReference>
<dbReference type="PROSITE" id="PS50892">
    <property type="entry name" value="V_SNARE"/>
    <property type="match status" value="1"/>
</dbReference>
<dbReference type="Gene3D" id="1.20.5.110">
    <property type="match status" value="1"/>
</dbReference>
<evidence type="ECO:0000256" key="4">
    <source>
        <dbReference type="PROSITE-ProRule" id="PRU00290"/>
    </source>
</evidence>
<dbReference type="PANTHER" id="PTHR21136:SF168">
    <property type="entry name" value="VESICLE-ASSOCIATED MEMBRANE PROTEIN 9"/>
    <property type="match status" value="1"/>
</dbReference>
<dbReference type="VEuPathDB" id="TriTrypDB:TEOVI_000877100"/>
<dbReference type="SMART" id="SM01270">
    <property type="entry name" value="Longin"/>
    <property type="match status" value="1"/>
</dbReference>
<dbReference type="SUPFAM" id="SSF64356">
    <property type="entry name" value="SNARE-like"/>
    <property type="match status" value="1"/>
</dbReference>
<keyword evidence="5" id="KW-1133">Transmembrane helix</keyword>
<dbReference type="InterPro" id="IPR042855">
    <property type="entry name" value="V_SNARE_CC"/>
</dbReference>
<dbReference type="CDD" id="cd15843">
    <property type="entry name" value="R-SNARE"/>
    <property type="match status" value="1"/>
</dbReference>
<reference evidence="8" key="1">
    <citation type="submission" date="2016-09" db="EMBL/GenBank/DDBJ databases">
        <authorList>
            <person name="Hebert L."/>
            <person name="Moumen B."/>
        </authorList>
    </citation>
    <scope>NUCLEOTIDE SEQUENCE [LARGE SCALE GENOMIC DNA]</scope>
    <source>
        <strain evidence="8">OVI</strain>
    </source>
</reference>
<sequence length="221" mass="25284">MLISASFVSYQRMIVAEHRVTATMKGVVDVMLEQLPRYDTKAVYQYDESVFHFLVENELVYGCVTGVDHTKRVVFEFLSRIRDFFKKEFAGSDRRYPRPSAISFSACGKFGAVLSDNMRSFNETNSTDKLGEINKLVDDTKHTMLGNIDVLIDRGERIELLCHKTEVLNTGSRAFQSSARSLKWKVCMGKMRFVIGTFLLFLFFATISFIFICGTNLKCKK</sequence>
<dbReference type="PANTHER" id="PTHR21136">
    <property type="entry name" value="SNARE PROTEINS"/>
    <property type="match status" value="1"/>
</dbReference>
<dbReference type="GO" id="GO:0012505">
    <property type="term" value="C:endomembrane system"/>
    <property type="evidence" value="ECO:0007669"/>
    <property type="project" value="UniProtKB-SubCell"/>
</dbReference>
<keyword evidence="2 5" id="KW-0472">Membrane</keyword>
<organism evidence="8 9">
    <name type="scientific">Trypanosoma equiperdum</name>
    <dbReference type="NCBI Taxonomy" id="5694"/>
    <lineage>
        <taxon>Eukaryota</taxon>
        <taxon>Discoba</taxon>
        <taxon>Euglenozoa</taxon>
        <taxon>Kinetoplastea</taxon>
        <taxon>Metakinetoplastina</taxon>
        <taxon>Trypanosomatida</taxon>
        <taxon>Trypanosomatidae</taxon>
        <taxon>Trypanosoma</taxon>
    </lineage>
</organism>
<evidence type="ECO:0000313" key="8">
    <source>
        <dbReference type="EMBL" id="SCU67321.1"/>
    </source>
</evidence>
<dbReference type="InterPro" id="IPR010908">
    <property type="entry name" value="Longin_dom"/>
</dbReference>
<protein>
    <submittedName>
        <fullName evidence="8">Vesicle-associated membrane protein</fullName>
    </submittedName>
</protein>
<evidence type="ECO:0000313" key="9">
    <source>
        <dbReference type="Proteomes" id="UP000195570"/>
    </source>
</evidence>
<dbReference type="PROSITE" id="PS50859">
    <property type="entry name" value="LONGIN"/>
    <property type="match status" value="1"/>
</dbReference>
<feature type="domain" description="Longin" evidence="6">
    <location>
        <begin position="1"/>
        <end position="114"/>
    </location>
</feature>
<feature type="transmembrane region" description="Helical" evidence="5">
    <location>
        <begin position="193"/>
        <end position="212"/>
    </location>
</feature>
<evidence type="ECO:0000259" key="7">
    <source>
        <dbReference type="PROSITE" id="PS50892"/>
    </source>
</evidence>
<dbReference type="Pfam" id="PF00957">
    <property type="entry name" value="Synaptobrevin"/>
    <property type="match status" value="1"/>
</dbReference>
<dbReference type="Pfam" id="PF13774">
    <property type="entry name" value="Longin"/>
    <property type="match status" value="1"/>
</dbReference>
<dbReference type="InterPro" id="IPR051097">
    <property type="entry name" value="Synaptobrevin-like_transport"/>
</dbReference>
<dbReference type="Gene3D" id="3.30.450.50">
    <property type="entry name" value="Longin domain"/>
    <property type="match status" value="1"/>
</dbReference>
<dbReference type="AlphaFoldDB" id="A0A1G4I5Z1"/>
<dbReference type="Proteomes" id="UP000195570">
    <property type="component" value="Unassembled WGS sequence"/>
</dbReference>
<evidence type="ECO:0000256" key="5">
    <source>
        <dbReference type="SAM" id="Phobius"/>
    </source>
</evidence>
<evidence type="ECO:0000256" key="2">
    <source>
        <dbReference type="ARBA" id="ARBA00023136"/>
    </source>
</evidence>
<keyword evidence="9" id="KW-1185">Reference proteome</keyword>
<dbReference type="RefSeq" id="XP_067078652.1">
    <property type="nucleotide sequence ID" value="XM_067222551.1"/>
</dbReference>
<dbReference type="GeneID" id="92382705"/>
<feature type="domain" description="V-SNARE coiled-coil homology" evidence="7">
    <location>
        <begin position="129"/>
        <end position="185"/>
    </location>
</feature>
<comment type="caution">
    <text evidence="8">The sequence shown here is derived from an EMBL/GenBank/DDBJ whole genome shotgun (WGS) entry which is preliminary data.</text>
</comment>
<evidence type="ECO:0000256" key="1">
    <source>
        <dbReference type="ARBA" id="ARBA00008025"/>
    </source>
</evidence>
<evidence type="ECO:0000256" key="3">
    <source>
        <dbReference type="ARBA" id="ARBA00046280"/>
    </source>
</evidence>
<accession>A0A1G4I5Z1</accession>
<comment type="subcellular location">
    <subcellularLocation>
        <location evidence="3">Endomembrane system</location>
        <topology evidence="3">Single-pass type IV membrane protein</topology>
    </subcellularLocation>
</comment>
<name>A0A1G4I5Z1_TRYEQ</name>
<keyword evidence="5" id="KW-0812">Transmembrane</keyword>
<dbReference type="SUPFAM" id="SSF58038">
    <property type="entry name" value="SNARE fusion complex"/>
    <property type="match status" value="1"/>
</dbReference>